<dbReference type="InterPro" id="IPR051481">
    <property type="entry name" value="BTB-POZ/Galectin-3-binding"/>
</dbReference>
<gene>
    <name evidence="3" type="ORF">RCL2_002732200</name>
</gene>
<dbReference type="Proteomes" id="UP000615446">
    <property type="component" value="Unassembled WGS sequence"/>
</dbReference>
<reference evidence="3" key="1">
    <citation type="submission" date="2019-10" db="EMBL/GenBank/DDBJ databases">
        <title>Conservation and host-specific expression of non-tandemly repeated heterogenous ribosome RNA gene in arbuscular mycorrhizal fungi.</title>
        <authorList>
            <person name="Maeda T."/>
            <person name="Kobayashi Y."/>
            <person name="Nakagawa T."/>
            <person name="Ezawa T."/>
            <person name="Yamaguchi K."/>
            <person name="Bino T."/>
            <person name="Nishimoto Y."/>
            <person name="Shigenobu S."/>
            <person name="Kawaguchi M."/>
        </authorList>
    </citation>
    <scope>NUCLEOTIDE SEQUENCE</scope>
    <source>
        <strain evidence="3">HR1</strain>
    </source>
</reference>
<evidence type="ECO:0008006" key="5">
    <source>
        <dbReference type="Google" id="ProtNLM"/>
    </source>
</evidence>
<name>A0A8H3R5N3_9GLOM</name>
<dbReference type="SUPFAM" id="SSF54695">
    <property type="entry name" value="POZ domain"/>
    <property type="match status" value="2"/>
</dbReference>
<dbReference type="InterPro" id="IPR006571">
    <property type="entry name" value="TLDc_dom"/>
</dbReference>
<dbReference type="Gene3D" id="3.30.710.10">
    <property type="entry name" value="Potassium Channel Kv1.1, Chain A"/>
    <property type="match status" value="2"/>
</dbReference>
<dbReference type="OrthoDB" id="6359816at2759"/>
<evidence type="ECO:0000313" key="4">
    <source>
        <dbReference type="Proteomes" id="UP000615446"/>
    </source>
</evidence>
<evidence type="ECO:0000259" key="1">
    <source>
        <dbReference type="PROSITE" id="PS50097"/>
    </source>
</evidence>
<evidence type="ECO:0000313" key="3">
    <source>
        <dbReference type="EMBL" id="GET00880.1"/>
    </source>
</evidence>
<feature type="domain" description="BTB" evidence="1">
    <location>
        <begin position="587"/>
        <end position="660"/>
    </location>
</feature>
<organism evidence="3 4">
    <name type="scientific">Rhizophagus clarus</name>
    <dbReference type="NCBI Taxonomy" id="94130"/>
    <lineage>
        <taxon>Eukaryota</taxon>
        <taxon>Fungi</taxon>
        <taxon>Fungi incertae sedis</taxon>
        <taxon>Mucoromycota</taxon>
        <taxon>Glomeromycotina</taxon>
        <taxon>Glomeromycetes</taxon>
        <taxon>Glomerales</taxon>
        <taxon>Glomeraceae</taxon>
        <taxon>Rhizophagus</taxon>
    </lineage>
</organism>
<feature type="domain" description="BTB" evidence="1">
    <location>
        <begin position="23"/>
        <end position="96"/>
    </location>
</feature>
<dbReference type="Gene3D" id="1.25.40.420">
    <property type="match status" value="2"/>
</dbReference>
<dbReference type="InterPro" id="IPR000210">
    <property type="entry name" value="BTB/POZ_dom"/>
</dbReference>
<dbReference type="EMBL" id="BLAL01000295">
    <property type="protein sequence ID" value="GET00880.1"/>
    <property type="molecule type" value="Genomic_DNA"/>
</dbReference>
<protein>
    <recommendedName>
        <fullName evidence="5">BTB domain-containing protein</fullName>
    </recommendedName>
</protein>
<sequence>MAIQFLPCLSQDMTKLLENKKNYDLIINVDKENNKKEFCVHTIILETRSSYFEHAFSNGFAKKENNTYILDFPDISVNAFNILIRYTYGGIINLDNIEASDIINLLVACEKFKLKELYNYIQDYLILHHQAWLFQNLLLVQQICFKYPEFIKLQNYWTATVCEQPEIIFNVTDLTSLDKKALLSLYKNENLYMEESELWDYIIRWGKAQNPELPEKTSNWTSNEFNILKKTIEEFMPHIRFYEISSDDFCFNIMPYSSMICNDLFQDLSRYHLVSNWQPKFNSLKSRKTNLNLSNTPIDSKIINGEQAALISSWIQGNSEGKISNKYMKVYYEFQLLTRGSRDGFTGASFHKMCDNKGPTITIIKLKGEPSILGGYNPINWEINKHGNYEKTSDSFIFSLDKEVILSRVQNYDNAIFQNKNGPNFNDLTLRGTFNSMNGVYYAKYIYDQKIHTKGYFIADEYEVFMKPSYIAYAFPNGILFMILHLYKDFREYNFFSLIIYRLENQIKPSPQYMLLIALIFLLAKKKRKQRNKKRIMDFASLVGSCDVGGLHNACYNLSYHKIRVKWAWIIRNEAIRVYFFESKRNYDFIISVDKENNKREFYAHSVILEVRSSYFEHVLSHGLARKENNIFIMDIPDISVDVFKILIRYIYGGTIDLGHEEAVNIVNLLVACEKLKLEELYDYVQDYLIKHHQSWIFQNFVLIRQISFKYSDFAKLQNYWATTACEQPKILFSANDFTSLDKEALLSICKDENLCVKENELWDHIIRWGKAQNSELPEEINNWTANDFNILKKSLEDIIPLIRFYEISSDDFCYKIMPYSAILSNELFQDLTKFHLVSNWKPKFNSLVSRKVNWNLSSVTM</sequence>
<proteinExistence type="predicted"/>
<dbReference type="SMART" id="SM00225">
    <property type="entry name" value="BTB"/>
    <property type="match status" value="2"/>
</dbReference>
<dbReference type="CDD" id="cd18186">
    <property type="entry name" value="BTB_POZ_ZBTB_KLHL-like"/>
    <property type="match status" value="1"/>
</dbReference>
<evidence type="ECO:0000259" key="2">
    <source>
        <dbReference type="PROSITE" id="PS51886"/>
    </source>
</evidence>
<dbReference type="PROSITE" id="PS50097">
    <property type="entry name" value="BTB"/>
    <property type="match status" value="2"/>
</dbReference>
<dbReference type="PROSITE" id="PS51886">
    <property type="entry name" value="TLDC"/>
    <property type="match status" value="1"/>
</dbReference>
<dbReference type="Pfam" id="PF00651">
    <property type="entry name" value="BTB"/>
    <property type="match status" value="2"/>
</dbReference>
<dbReference type="PANTHER" id="PTHR24410">
    <property type="entry name" value="HL07962P-RELATED"/>
    <property type="match status" value="1"/>
</dbReference>
<dbReference type="AlphaFoldDB" id="A0A8H3R5N3"/>
<feature type="domain" description="TLDc" evidence="2">
    <location>
        <begin position="301"/>
        <end position="468"/>
    </location>
</feature>
<accession>A0A8H3R5N3</accession>
<dbReference type="PANTHER" id="PTHR24410:SF23">
    <property type="entry name" value="BTB DOMAIN-CONTAINING PROTEIN-RELATED"/>
    <property type="match status" value="1"/>
</dbReference>
<comment type="caution">
    <text evidence="3">The sequence shown here is derived from an EMBL/GenBank/DDBJ whole genome shotgun (WGS) entry which is preliminary data.</text>
</comment>
<dbReference type="InterPro" id="IPR011333">
    <property type="entry name" value="SKP1/BTB/POZ_sf"/>
</dbReference>
<dbReference type="Pfam" id="PF07534">
    <property type="entry name" value="TLD"/>
    <property type="match status" value="1"/>
</dbReference>